<dbReference type="Proteomes" id="UP000541426">
    <property type="component" value="Unassembled WGS sequence"/>
</dbReference>
<gene>
    <name evidence="1" type="ORF">GGQ68_001949</name>
</gene>
<evidence type="ECO:0008006" key="3">
    <source>
        <dbReference type="Google" id="ProtNLM"/>
    </source>
</evidence>
<dbReference type="RefSeq" id="WP_183965340.1">
    <property type="nucleotide sequence ID" value="NZ_BAABBZ010000018.1"/>
</dbReference>
<dbReference type="InterPro" id="IPR021848">
    <property type="entry name" value="HODM_asu-like"/>
</dbReference>
<accession>A0A7W6DQ39</accession>
<evidence type="ECO:0000313" key="1">
    <source>
        <dbReference type="EMBL" id="MBB3985616.1"/>
    </source>
</evidence>
<sequence>MILQDTIPYDVSTLARLPGVAPFDMANWLHVDEAYAAQMDERLRLLRTSRDRVLRLDDTARPAAVEALRMVLAHLPMGFAQNVGWVRCPDGRHVALNWEDPLGTLCQIVQEDICILEKRGGAEHVLTGAVLCFPASWTLAEKYMRPLTRIHAPVASYDSALAKRVQRLFDGVQPGKPLWRHNVLRYADPALHQPRLEADPRDGDHPEAAPFIRSERQCLLRLPDTDAVIFSIHTYVTRSQVNE</sequence>
<reference evidence="1 2" key="1">
    <citation type="submission" date="2020-08" db="EMBL/GenBank/DDBJ databases">
        <title>Genomic Encyclopedia of Type Strains, Phase IV (KMG-IV): sequencing the most valuable type-strain genomes for metagenomic binning, comparative biology and taxonomic classification.</title>
        <authorList>
            <person name="Goeker M."/>
        </authorList>
    </citation>
    <scope>NUCLEOTIDE SEQUENCE [LARGE SCALE GENOMIC DNA]</scope>
    <source>
        <strain evidence="1 2">DSM 102235</strain>
    </source>
</reference>
<evidence type="ECO:0000313" key="2">
    <source>
        <dbReference type="Proteomes" id="UP000541426"/>
    </source>
</evidence>
<proteinExistence type="predicted"/>
<dbReference type="Pfam" id="PF11927">
    <property type="entry name" value="HODM_asu-like"/>
    <property type="match status" value="1"/>
</dbReference>
<comment type="caution">
    <text evidence="1">The sequence shown here is derived from an EMBL/GenBank/DDBJ whole genome shotgun (WGS) entry which is preliminary data.</text>
</comment>
<protein>
    <recommendedName>
        <fullName evidence="3">DUF3445 domain-containing protein</fullName>
    </recommendedName>
</protein>
<dbReference type="AlphaFoldDB" id="A0A7W6DQ39"/>
<name>A0A7W6DQ39_9RHOB</name>
<keyword evidence="2" id="KW-1185">Reference proteome</keyword>
<organism evidence="1 2">
    <name type="scientific">Sagittula marina</name>
    <dbReference type="NCBI Taxonomy" id="943940"/>
    <lineage>
        <taxon>Bacteria</taxon>
        <taxon>Pseudomonadati</taxon>
        <taxon>Pseudomonadota</taxon>
        <taxon>Alphaproteobacteria</taxon>
        <taxon>Rhodobacterales</taxon>
        <taxon>Roseobacteraceae</taxon>
        <taxon>Sagittula</taxon>
    </lineage>
</organism>
<dbReference type="EMBL" id="JACIEJ010000004">
    <property type="protein sequence ID" value="MBB3985616.1"/>
    <property type="molecule type" value="Genomic_DNA"/>
</dbReference>